<evidence type="ECO:0000256" key="2">
    <source>
        <dbReference type="ARBA" id="ARBA00022467"/>
    </source>
</evidence>
<gene>
    <name evidence="6" type="ORF">HAZT_HAZT009349</name>
</gene>
<dbReference type="SUPFAM" id="SSF55753">
    <property type="entry name" value="Actin depolymerizing proteins"/>
    <property type="match status" value="2"/>
</dbReference>
<comment type="similarity">
    <text evidence="1">Belongs to the villin/gelsolin family.</text>
</comment>
<dbReference type="OrthoDB" id="6375767at2759"/>
<dbReference type="Pfam" id="PF00626">
    <property type="entry name" value="Gelsolin"/>
    <property type="match status" value="1"/>
</dbReference>
<accession>A0A6A0H845</accession>
<name>A0A6A0H845_HYAAZ</name>
<dbReference type="SUPFAM" id="SSF47050">
    <property type="entry name" value="VHP, Villin headpiece domain"/>
    <property type="match status" value="1"/>
</dbReference>
<dbReference type="InterPro" id="IPR007122">
    <property type="entry name" value="Villin/Gelsolin"/>
</dbReference>
<dbReference type="InterPro" id="IPR029006">
    <property type="entry name" value="ADF-H/Gelsolin-like_dom_sf"/>
</dbReference>
<evidence type="ECO:0000313" key="6">
    <source>
        <dbReference type="EMBL" id="KAA0201923.1"/>
    </source>
</evidence>
<dbReference type="SMART" id="SM00262">
    <property type="entry name" value="GEL"/>
    <property type="match status" value="1"/>
</dbReference>
<reference evidence="6" key="1">
    <citation type="submission" date="2014-08" db="EMBL/GenBank/DDBJ databases">
        <authorList>
            <person name="Murali S."/>
            <person name="Richards S."/>
            <person name="Bandaranaike D."/>
            <person name="Bellair M."/>
            <person name="Blankenburg K."/>
            <person name="Chao H."/>
            <person name="Dinh H."/>
            <person name="Doddapaneni H."/>
            <person name="Dugan-Rocha S."/>
            <person name="Elkadiri S."/>
            <person name="Gnanaolivu R."/>
            <person name="Hughes D."/>
            <person name="Lee S."/>
            <person name="Li M."/>
            <person name="Ming W."/>
            <person name="Munidasa M."/>
            <person name="Muniz J."/>
            <person name="Nguyen L."/>
            <person name="Osuji N."/>
            <person name="Pu L.-L."/>
            <person name="Puazo M."/>
            <person name="Skinner E."/>
            <person name="Qu C."/>
            <person name="Quiroz J."/>
            <person name="Raj R."/>
            <person name="Weissenberger G."/>
            <person name="Xin Y."/>
            <person name="Zou X."/>
            <person name="Han Y."/>
            <person name="Worley K."/>
            <person name="Muzny D."/>
            <person name="Gibbs R."/>
        </authorList>
    </citation>
    <scope>NUCLEOTIDE SEQUENCE</scope>
    <source>
        <strain evidence="6">HAZT.00-mixed</strain>
        <tissue evidence="6">Whole organism</tissue>
    </source>
</reference>
<evidence type="ECO:0000256" key="4">
    <source>
        <dbReference type="ARBA" id="ARBA00023203"/>
    </source>
</evidence>
<dbReference type="GO" id="GO:0051693">
    <property type="term" value="P:actin filament capping"/>
    <property type="evidence" value="ECO:0007669"/>
    <property type="project" value="UniProtKB-KW"/>
</dbReference>
<dbReference type="GO" id="GO:0008154">
    <property type="term" value="P:actin polymerization or depolymerization"/>
    <property type="evidence" value="ECO:0007669"/>
    <property type="project" value="TreeGrafter"/>
</dbReference>
<dbReference type="PROSITE" id="PS51089">
    <property type="entry name" value="HP"/>
    <property type="match status" value="1"/>
</dbReference>
<reference evidence="6" key="3">
    <citation type="submission" date="2019-06" db="EMBL/GenBank/DDBJ databases">
        <authorList>
            <person name="Poynton C."/>
            <person name="Hasenbein S."/>
            <person name="Benoit J.B."/>
            <person name="Sepulveda M.S."/>
            <person name="Poelchau M.F."/>
            <person name="Murali S.C."/>
            <person name="Chen S."/>
            <person name="Glastad K.M."/>
            <person name="Werren J.H."/>
            <person name="Vineis J.H."/>
            <person name="Bowen J.L."/>
            <person name="Friedrich M."/>
            <person name="Jones J."/>
            <person name="Robertson H.M."/>
            <person name="Feyereisen R."/>
            <person name="Mechler-Hickson A."/>
            <person name="Mathers N."/>
            <person name="Lee C.E."/>
            <person name="Colbourne J.K."/>
            <person name="Biales A."/>
            <person name="Johnston J.S."/>
            <person name="Wellborn G.A."/>
            <person name="Rosendale A.J."/>
            <person name="Cridge A.G."/>
            <person name="Munoz-Torres M.C."/>
            <person name="Bain P.A."/>
            <person name="Manny A.R."/>
            <person name="Major K.M."/>
            <person name="Lambert F.N."/>
            <person name="Vulpe C.D."/>
            <person name="Tuck P."/>
            <person name="Blalock B.J."/>
            <person name="Lin Y.-Y."/>
            <person name="Smith M.E."/>
            <person name="Ochoa-Acuna H."/>
            <person name="Chen M.-J.M."/>
            <person name="Childers C.P."/>
            <person name="Qu J."/>
            <person name="Dugan S."/>
            <person name="Lee S.L."/>
            <person name="Chao H."/>
            <person name="Dinh H."/>
            <person name="Han Y."/>
            <person name="Doddapaneni H."/>
            <person name="Worley K.C."/>
            <person name="Muzny D.M."/>
            <person name="Gibbs R.A."/>
            <person name="Richards S."/>
        </authorList>
    </citation>
    <scope>NUCLEOTIDE SEQUENCE</scope>
    <source>
        <strain evidence="6">HAZT.00-mixed</strain>
        <tissue evidence="6">Whole organism</tissue>
    </source>
</reference>
<evidence type="ECO:0000256" key="3">
    <source>
        <dbReference type="ARBA" id="ARBA00022737"/>
    </source>
</evidence>
<feature type="domain" description="HP" evidence="5">
    <location>
        <begin position="212"/>
        <end position="278"/>
    </location>
</feature>
<evidence type="ECO:0000259" key="5">
    <source>
        <dbReference type="PROSITE" id="PS51089"/>
    </source>
</evidence>
<dbReference type="InterPro" id="IPR036886">
    <property type="entry name" value="Villin_headpiece_dom_sf"/>
</dbReference>
<keyword evidence="4" id="KW-0009">Actin-binding</keyword>
<dbReference type="GO" id="GO:0015629">
    <property type="term" value="C:actin cytoskeleton"/>
    <property type="evidence" value="ECO:0007669"/>
    <property type="project" value="TreeGrafter"/>
</dbReference>
<dbReference type="Pfam" id="PF02209">
    <property type="entry name" value="VHP"/>
    <property type="match status" value="1"/>
</dbReference>
<dbReference type="SMART" id="SM00153">
    <property type="entry name" value="VHP"/>
    <property type="match status" value="1"/>
</dbReference>
<protein>
    <recommendedName>
        <fullName evidence="5">HP domain-containing protein</fullName>
    </recommendedName>
</protein>
<dbReference type="InterPro" id="IPR003128">
    <property type="entry name" value="Villin_headpiece"/>
</dbReference>
<evidence type="ECO:0000256" key="1">
    <source>
        <dbReference type="ARBA" id="ARBA00008418"/>
    </source>
</evidence>
<sequence length="278" mass="31495">MNDGDVFVLASKNIVFVWTGRYSNNSEKLQAAKVCQLKAERGCSGSVVILEEGQESALQGAERAAFEELLPLHSKNVKSHTSVPQDEVFARQLASDLKLYRCSDETQEVLNFSQGDLVEDDVMLLDTWEAVFIWLGTERVTSQSLAVEYILTDPRGRSPDTPIVLVKQGYEPPNFTGFFGVWDNDLWNRLQQSSPGCTVLVTPSRTVGDDGQPIRRTYPVAILRIKDGEKLPDDVDPTRKEDYMSDDDFRREFGMEREAFNGLAEWKRQNLKKKLGFY</sequence>
<dbReference type="PANTHER" id="PTHR11977:SF51">
    <property type="entry name" value="PROTEIN FLIGHTLESS-1 HOMOLOG"/>
    <property type="match status" value="1"/>
</dbReference>
<dbReference type="GO" id="GO:0051015">
    <property type="term" value="F:actin filament binding"/>
    <property type="evidence" value="ECO:0007669"/>
    <property type="project" value="InterPro"/>
</dbReference>
<reference evidence="6" key="2">
    <citation type="journal article" date="2018" name="Environ. Sci. Technol.">
        <title>The Toxicogenome of Hyalella azteca: A Model for Sediment Ecotoxicology and Evolutionary Toxicology.</title>
        <authorList>
            <person name="Poynton H.C."/>
            <person name="Hasenbein S."/>
            <person name="Benoit J.B."/>
            <person name="Sepulveda M.S."/>
            <person name="Poelchau M.F."/>
            <person name="Hughes D.S.T."/>
            <person name="Murali S.C."/>
            <person name="Chen S."/>
            <person name="Glastad K.M."/>
            <person name="Goodisman M.A.D."/>
            <person name="Werren J.H."/>
            <person name="Vineis J.H."/>
            <person name="Bowen J.L."/>
            <person name="Friedrich M."/>
            <person name="Jones J."/>
            <person name="Robertson H.M."/>
            <person name="Feyereisen R."/>
            <person name="Mechler-Hickson A."/>
            <person name="Mathers N."/>
            <person name="Lee C.E."/>
            <person name="Colbourne J.K."/>
            <person name="Biales A."/>
            <person name="Johnston J.S."/>
            <person name="Wellborn G.A."/>
            <person name="Rosendale A.J."/>
            <person name="Cridge A.G."/>
            <person name="Munoz-Torres M.C."/>
            <person name="Bain P.A."/>
            <person name="Manny A.R."/>
            <person name="Major K.M."/>
            <person name="Lambert F.N."/>
            <person name="Vulpe C.D."/>
            <person name="Tuck P."/>
            <person name="Blalock B.J."/>
            <person name="Lin Y.Y."/>
            <person name="Smith M.E."/>
            <person name="Ochoa-Acuna H."/>
            <person name="Chen M.M."/>
            <person name="Childers C.P."/>
            <person name="Qu J."/>
            <person name="Dugan S."/>
            <person name="Lee S.L."/>
            <person name="Chao H."/>
            <person name="Dinh H."/>
            <person name="Han Y."/>
            <person name="Doddapaneni H."/>
            <person name="Worley K.C."/>
            <person name="Muzny D.M."/>
            <person name="Gibbs R.A."/>
            <person name="Richards S."/>
        </authorList>
    </citation>
    <scope>NUCLEOTIDE SEQUENCE</scope>
    <source>
        <strain evidence="6">HAZT.00-mixed</strain>
        <tissue evidence="6">Whole organism</tissue>
    </source>
</reference>
<dbReference type="PANTHER" id="PTHR11977">
    <property type="entry name" value="VILLIN"/>
    <property type="match status" value="1"/>
</dbReference>
<organism evidence="6">
    <name type="scientific">Hyalella azteca</name>
    <name type="common">Amphipod</name>
    <dbReference type="NCBI Taxonomy" id="294128"/>
    <lineage>
        <taxon>Eukaryota</taxon>
        <taxon>Metazoa</taxon>
        <taxon>Ecdysozoa</taxon>
        <taxon>Arthropoda</taxon>
        <taxon>Crustacea</taxon>
        <taxon>Multicrustacea</taxon>
        <taxon>Malacostraca</taxon>
        <taxon>Eumalacostraca</taxon>
        <taxon>Peracarida</taxon>
        <taxon>Amphipoda</taxon>
        <taxon>Senticaudata</taxon>
        <taxon>Talitrida</taxon>
        <taxon>Talitroidea</taxon>
        <taxon>Hyalellidae</taxon>
        <taxon>Hyalella</taxon>
    </lineage>
</organism>
<dbReference type="GO" id="GO:0005737">
    <property type="term" value="C:cytoplasm"/>
    <property type="evidence" value="ECO:0007669"/>
    <property type="project" value="TreeGrafter"/>
</dbReference>
<dbReference type="FunFam" id="3.40.20.10:FF:000005">
    <property type="entry name" value="Gelsolin"/>
    <property type="match status" value="1"/>
</dbReference>
<dbReference type="EMBL" id="JQDR03004670">
    <property type="protein sequence ID" value="KAA0201923.1"/>
    <property type="molecule type" value="Genomic_DNA"/>
</dbReference>
<keyword evidence="3" id="KW-0677">Repeat</keyword>
<dbReference type="Proteomes" id="UP000711488">
    <property type="component" value="Unassembled WGS sequence"/>
</dbReference>
<dbReference type="Gene3D" id="1.10.950.10">
    <property type="entry name" value="Villin headpiece domain"/>
    <property type="match status" value="1"/>
</dbReference>
<proteinExistence type="inferred from homology"/>
<dbReference type="InterPro" id="IPR007123">
    <property type="entry name" value="Gelsolin-like_dom"/>
</dbReference>
<dbReference type="Gene3D" id="3.40.20.10">
    <property type="entry name" value="Severin"/>
    <property type="match status" value="2"/>
</dbReference>
<keyword evidence="2" id="KW-0117">Actin capping</keyword>
<dbReference type="AlphaFoldDB" id="A0A6A0H845"/>
<comment type="caution">
    <text evidence="6">The sequence shown here is derived from an EMBL/GenBank/DDBJ whole genome shotgun (WGS) entry which is preliminary data.</text>
</comment>